<keyword evidence="2" id="KW-1185">Reference proteome</keyword>
<evidence type="ECO:0000313" key="2">
    <source>
        <dbReference type="Proteomes" id="UP000789508"/>
    </source>
</evidence>
<dbReference type="EMBL" id="CAJVPS010033903">
    <property type="protein sequence ID" value="CAG8738199.1"/>
    <property type="molecule type" value="Genomic_DNA"/>
</dbReference>
<accession>A0A9N9NJH1</accession>
<protein>
    <submittedName>
        <fullName evidence="1">14004_t:CDS:1</fullName>
    </submittedName>
</protein>
<feature type="non-terminal residue" evidence="1">
    <location>
        <position position="140"/>
    </location>
</feature>
<dbReference type="Proteomes" id="UP000789508">
    <property type="component" value="Unassembled WGS sequence"/>
</dbReference>
<sequence>MLTLRLFCQIVLSSIHKKLSLTMLCTSCSRILDSDAFIYNGKNYKTCASCLTTKAEKRATKKGILDDNTNNEEAFIEIISIHEVSDYIADMIDNLELHSALHLTFRVRLENISDTADIDVRMIAKLIVDEIEEGDDYNWV</sequence>
<name>A0A9N9NJH1_9GLOM</name>
<dbReference type="AlphaFoldDB" id="A0A9N9NJH1"/>
<reference evidence="1" key="1">
    <citation type="submission" date="2021-06" db="EMBL/GenBank/DDBJ databases">
        <authorList>
            <person name="Kallberg Y."/>
            <person name="Tangrot J."/>
            <person name="Rosling A."/>
        </authorList>
    </citation>
    <scope>NUCLEOTIDE SEQUENCE</scope>
    <source>
        <strain evidence="1">FL130A</strain>
    </source>
</reference>
<dbReference type="OrthoDB" id="2395226at2759"/>
<evidence type="ECO:0000313" key="1">
    <source>
        <dbReference type="EMBL" id="CAG8738199.1"/>
    </source>
</evidence>
<organism evidence="1 2">
    <name type="scientific">Ambispora leptoticha</name>
    <dbReference type="NCBI Taxonomy" id="144679"/>
    <lineage>
        <taxon>Eukaryota</taxon>
        <taxon>Fungi</taxon>
        <taxon>Fungi incertae sedis</taxon>
        <taxon>Mucoromycota</taxon>
        <taxon>Glomeromycotina</taxon>
        <taxon>Glomeromycetes</taxon>
        <taxon>Archaeosporales</taxon>
        <taxon>Ambisporaceae</taxon>
        <taxon>Ambispora</taxon>
    </lineage>
</organism>
<proteinExistence type="predicted"/>
<gene>
    <name evidence="1" type="ORF">ALEPTO_LOCUS12852</name>
</gene>
<comment type="caution">
    <text evidence="1">The sequence shown here is derived from an EMBL/GenBank/DDBJ whole genome shotgun (WGS) entry which is preliminary data.</text>
</comment>